<protein>
    <submittedName>
        <fullName evidence="3">Uncharacterized protein</fullName>
    </submittedName>
</protein>
<keyword evidence="2" id="KW-0472">Membrane</keyword>
<evidence type="ECO:0000313" key="4">
    <source>
        <dbReference type="Proteomes" id="UP000029665"/>
    </source>
</evidence>
<comment type="caution">
    <text evidence="3">The sequence shown here is derived from an EMBL/GenBank/DDBJ whole genome shotgun (WGS) entry which is preliminary data.</text>
</comment>
<organism evidence="3 4">
    <name type="scientific">Pycnoporus cinnabarinus</name>
    <name type="common">Cinnabar-red polypore</name>
    <name type="synonym">Trametes cinnabarina</name>
    <dbReference type="NCBI Taxonomy" id="5643"/>
    <lineage>
        <taxon>Eukaryota</taxon>
        <taxon>Fungi</taxon>
        <taxon>Dikarya</taxon>
        <taxon>Basidiomycota</taxon>
        <taxon>Agaricomycotina</taxon>
        <taxon>Agaricomycetes</taxon>
        <taxon>Polyporales</taxon>
        <taxon>Polyporaceae</taxon>
        <taxon>Trametes</taxon>
    </lineage>
</organism>
<evidence type="ECO:0000313" key="3">
    <source>
        <dbReference type="EMBL" id="CDO71780.1"/>
    </source>
</evidence>
<accession>A0A060SBQ6</accession>
<evidence type="ECO:0000256" key="2">
    <source>
        <dbReference type="SAM" id="Phobius"/>
    </source>
</evidence>
<dbReference type="Proteomes" id="UP000029665">
    <property type="component" value="Unassembled WGS sequence"/>
</dbReference>
<feature type="transmembrane region" description="Helical" evidence="2">
    <location>
        <begin position="144"/>
        <end position="164"/>
    </location>
</feature>
<reference evidence="3" key="1">
    <citation type="submission" date="2014-01" db="EMBL/GenBank/DDBJ databases">
        <title>The genome of the white-rot fungus Pycnoporus cinnabarinus: a basidiomycete model with a versatile arsenal for lignocellulosic biomass breakdown.</title>
        <authorList>
            <person name="Levasseur A."/>
            <person name="Lomascolo A."/>
            <person name="Ruiz-Duenas F.J."/>
            <person name="Uzan E."/>
            <person name="Piumi F."/>
            <person name="Kues U."/>
            <person name="Ram A.F.J."/>
            <person name="Murat C."/>
            <person name="Haon M."/>
            <person name="Benoit I."/>
            <person name="Arfi Y."/>
            <person name="Chevret D."/>
            <person name="Drula E."/>
            <person name="Kwon M.J."/>
            <person name="Gouret P."/>
            <person name="Lesage-Meessen L."/>
            <person name="Lombard V."/>
            <person name="Mariette J."/>
            <person name="Noirot C."/>
            <person name="Park J."/>
            <person name="Patyshakuliyeva A."/>
            <person name="Wieneger R.A.B."/>
            <person name="Wosten H.A.B."/>
            <person name="Martin F."/>
            <person name="Coutinho P.M."/>
            <person name="de Vries R."/>
            <person name="Martinez A.T."/>
            <person name="Klopp C."/>
            <person name="Pontarotti P."/>
            <person name="Henrissat B."/>
            <person name="Record E."/>
        </authorList>
    </citation>
    <scope>NUCLEOTIDE SEQUENCE [LARGE SCALE GENOMIC DNA]</scope>
    <source>
        <strain evidence="3">BRFM137</strain>
    </source>
</reference>
<proteinExistence type="predicted"/>
<feature type="compositionally biased region" description="Polar residues" evidence="1">
    <location>
        <begin position="1"/>
        <end position="15"/>
    </location>
</feature>
<feature type="region of interest" description="Disordered" evidence="1">
    <location>
        <begin position="1"/>
        <end position="25"/>
    </location>
</feature>
<keyword evidence="2" id="KW-0812">Transmembrane</keyword>
<dbReference type="HOGENOM" id="CLU_1603580_0_0_1"/>
<sequence length="166" mass="17057">MLLPTTLSRARTSQDPLRPYYEPERTEGSFRATLRTHARHLLLVLSGPAAPPYTALQQEDHDDPTDNAESGSGVALRPAGIAFNPSTAKMGRTFPDALAVASWHLGHGAFLVGMGAVISVVCSIASFFLGLVAVAGWVAPFDALLTGTGVAACAVGGAVIGGGMGV</sequence>
<name>A0A060SBQ6_PYCCI</name>
<keyword evidence="2" id="KW-1133">Transmembrane helix</keyword>
<feature type="transmembrane region" description="Helical" evidence="2">
    <location>
        <begin position="110"/>
        <end position="138"/>
    </location>
</feature>
<feature type="region of interest" description="Disordered" evidence="1">
    <location>
        <begin position="53"/>
        <end position="73"/>
    </location>
</feature>
<evidence type="ECO:0000256" key="1">
    <source>
        <dbReference type="SAM" id="MobiDB-lite"/>
    </source>
</evidence>
<keyword evidence="4" id="KW-1185">Reference proteome</keyword>
<dbReference type="AlphaFoldDB" id="A0A060SBQ6"/>
<dbReference type="EMBL" id="CCBP010000107">
    <property type="protein sequence ID" value="CDO71780.1"/>
    <property type="molecule type" value="Genomic_DNA"/>
</dbReference>
<gene>
    <name evidence="3" type="ORF">BN946_scf184939.g4</name>
</gene>